<evidence type="ECO:0000313" key="5">
    <source>
        <dbReference type="EMBL" id="SFF64557.1"/>
    </source>
</evidence>
<dbReference type="PROSITE" id="PS50113">
    <property type="entry name" value="PAC"/>
    <property type="match status" value="1"/>
</dbReference>
<dbReference type="Proteomes" id="UP000199645">
    <property type="component" value="Unassembled WGS sequence"/>
</dbReference>
<dbReference type="PROSITE" id="PS50112">
    <property type="entry name" value="PAS"/>
    <property type="match status" value="1"/>
</dbReference>
<dbReference type="SMART" id="SM00091">
    <property type="entry name" value="PAS"/>
    <property type="match status" value="1"/>
</dbReference>
<dbReference type="InterPro" id="IPR035919">
    <property type="entry name" value="EAL_sf"/>
</dbReference>
<feature type="domain" description="EAL" evidence="4">
    <location>
        <begin position="216"/>
        <end position="461"/>
    </location>
</feature>
<keyword evidence="1" id="KW-0812">Transmembrane</keyword>
<accession>A0A1I2KH19</accession>
<dbReference type="InterPro" id="IPR000014">
    <property type="entry name" value="PAS"/>
</dbReference>
<dbReference type="CDD" id="cd01948">
    <property type="entry name" value="EAL"/>
    <property type="match status" value="1"/>
</dbReference>
<dbReference type="PANTHER" id="PTHR33121:SF70">
    <property type="entry name" value="SIGNALING PROTEIN YKOW"/>
    <property type="match status" value="1"/>
</dbReference>
<evidence type="ECO:0000259" key="4">
    <source>
        <dbReference type="PROSITE" id="PS50883"/>
    </source>
</evidence>
<protein>
    <submittedName>
        <fullName evidence="5">PAS domain S-box-containing protein</fullName>
    </submittedName>
</protein>
<dbReference type="InterPro" id="IPR000700">
    <property type="entry name" value="PAS-assoc_C"/>
</dbReference>
<feature type="transmembrane region" description="Helical" evidence="1">
    <location>
        <begin position="21"/>
        <end position="42"/>
    </location>
</feature>
<dbReference type="NCBIfam" id="TIGR00229">
    <property type="entry name" value="sensory_box"/>
    <property type="match status" value="1"/>
</dbReference>
<evidence type="ECO:0000259" key="2">
    <source>
        <dbReference type="PROSITE" id="PS50112"/>
    </source>
</evidence>
<dbReference type="CDD" id="cd00130">
    <property type="entry name" value="PAS"/>
    <property type="match status" value="1"/>
</dbReference>
<dbReference type="InterPro" id="IPR001633">
    <property type="entry name" value="EAL_dom"/>
</dbReference>
<feature type="domain" description="PAC" evidence="3">
    <location>
        <begin position="159"/>
        <end position="211"/>
    </location>
</feature>
<reference evidence="5 6" key="1">
    <citation type="submission" date="2016-10" db="EMBL/GenBank/DDBJ databases">
        <authorList>
            <person name="de Groot N.N."/>
        </authorList>
    </citation>
    <scope>NUCLEOTIDE SEQUENCE [LARGE SCALE GENOMIC DNA]</scope>
    <source>
        <strain evidence="5 6">DSM 43019</strain>
    </source>
</reference>
<dbReference type="Gene3D" id="3.20.20.450">
    <property type="entry name" value="EAL domain"/>
    <property type="match status" value="1"/>
</dbReference>
<dbReference type="SUPFAM" id="SSF55785">
    <property type="entry name" value="PYP-like sensor domain (PAS domain)"/>
    <property type="match status" value="1"/>
</dbReference>
<dbReference type="RefSeq" id="WP_093620530.1">
    <property type="nucleotide sequence ID" value="NZ_BOMT01000086.1"/>
</dbReference>
<dbReference type="AlphaFoldDB" id="A0A1I2KH19"/>
<proteinExistence type="predicted"/>
<dbReference type="OrthoDB" id="23692at2"/>
<keyword evidence="6" id="KW-1185">Reference proteome</keyword>
<gene>
    <name evidence="5" type="ORF">SAMN05421541_11686</name>
</gene>
<evidence type="ECO:0000259" key="3">
    <source>
        <dbReference type="PROSITE" id="PS50113"/>
    </source>
</evidence>
<dbReference type="InterPro" id="IPR013656">
    <property type="entry name" value="PAS_4"/>
</dbReference>
<dbReference type="InterPro" id="IPR035965">
    <property type="entry name" value="PAS-like_dom_sf"/>
</dbReference>
<dbReference type="PANTHER" id="PTHR33121">
    <property type="entry name" value="CYCLIC DI-GMP PHOSPHODIESTERASE PDEF"/>
    <property type="match status" value="1"/>
</dbReference>
<keyword evidence="1" id="KW-1133">Transmembrane helix</keyword>
<sequence>MTDQAPNRQAATAEILHSRRVVSSAVIVLAVTMAIALVSYVWDWVDALNAGEVPEPDEWLGMVGLAGLPYAAVVTRRLVRFERMLTVRERDAVQAFQDTVDNAHGWIWQTDADMRITYSSQGVHTLLGHRSTEVVGLTVCELISDETAAKPAVDPGGRQDLTTETRHTDGTVRHLSTTVAPMFDESGQTVGYRGFTADVTVETVAQIAQDEQQRRYAESRARIEHALDHPEAMYVVLQPIVDIDGRRIAGMEALARFEAEPKRPPNLWFDEAWEVGLGIDLELHAVELACRRLPEMPAHGYLSINLSAQTLTDPRLLDLLTGLGEQARRVVVEVTEHTAIEDYTEVAGVLDRIRALGARLAVDDAGAGYASMQHILRLRPDIIKLDRSIVADSDVDPARFALIGAMANFAASLDMVVIAEGVETSGELSALTENQICHAQGYYLARPAVEPLMELAPPASAEAA</sequence>
<feature type="transmembrane region" description="Helical" evidence="1">
    <location>
        <begin position="62"/>
        <end position="79"/>
    </location>
</feature>
<organism evidence="5 6">
    <name type="scientific">Actinoplanes philippinensis</name>
    <dbReference type="NCBI Taxonomy" id="35752"/>
    <lineage>
        <taxon>Bacteria</taxon>
        <taxon>Bacillati</taxon>
        <taxon>Actinomycetota</taxon>
        <taxon>Actinomycetes</taxon>
        <taxon>Micromonosporales</taxon>
        <taxon>Micromonosporaceae</taxon>
        <taxon>Actinoplanes</taxon>
    </lineage>
</organism>
<dbReference type="GO" id="GO:0071111">
    <property type="term" value="F:cyclic-guanylate-specific phosphodiesterase activity"/>
    <property type="evidence" value="ECO:0007669"/>
    <property type="project" value="InterPro"/>
</dbReference>
<dbReference type="SUPFAM" id="SSF141868">
    <property type="entry name" value="EAL domain-like"/>
    <property type="match status" value="1"/>
</dbReference>
<evidence type="ECO:0000313" key="6">
    <source>
        <dbReference type="Proteomes" id="UP000199645"/>
    </source>
</evidence>
<dbReference type="InterPro" id="IPR050706">
    <property type="entry name" value="Cyclic-di-GMP_PDE-like"/>
</dbReference>
<name>A0A1I2KH19_9ACTN</name>
<dbReference type="Pfam" id="PF00563">
    <property type="entry name" value="EAL"/>
    <property type="match status" value="1"/>
</dbReference>
<keyword evidence="1" id="KW-0472">Membrane</keyword>
<dbReference type="Gene3D" id="3.30.450.20">
    <property type="entry name" value="PAS domain"/>
    <property type="match status" value="1"/>
</dbReference>
<dbReference type="STRING" id="35752.SAMN05421541_11686"/>
<feature type="domain" description="PAS" evidence="2">
    <location>
        <begin position="92"/>
        <end position="146"/>
    </location>
</feature>
<dbReference type="EMBL" id="FONV01000016">
    <property type="protein sequence ID" value="SFF64557.1"/>
    <property type="molecule type" value="Genomic_DNA"/>
</dbReference>
<dbReference type="SMART" id="SM00052">
    <property type="entry name" value="EAL"/>
    <property type="match status" value="1"/>
</dbReference>
<evidence type="ECO:0000256" key="1">
    <source>
        <dbReference type="SAM" id="Phobius"/>
    </source>
</evidence>
<dbReference type="PROSITE" id="PS50883">
    <property type="entry name" value="EAL"/>
    <property type="match status" value="1"/>
</dbReference>
<dbReference type="Pfam" id="PF08448">
    <property type="entry name" value="PAS_4"/>
    <property type="match status" value="1"/>
</dbReference>